<dbReference type="GO" id="GO:0006898">
    <property type="term" value="P:receptor-mediated endocytosis"/>
    <property type="evidence" value="ECO:0007669"/>
    <property type="project" value="TreeGrafter"/>
</dbReference>
<dbReference type="Proteomes" id="UP000325440">
    <property type="component" value="Unassembled WGS sequence"/>
</dbReference>
<keyword evidence="6 11" id="KW-0732">Signal</keyword>
<keyword evidence="3" id="KW-0813">Transport</keyword>
<dbReference type="OrthoDB" id="10067964at2759"/>
<evidence type="ECO:0000256" key="10">
    <source>
        <dbReference type="SAM" id="Phobius"/>
    </source>
</evidence>
<comment type="subcellular location">
    <subcellularLocation>
        <location evidence="1">Cell membrane</location>
        <topology evidence="1">Single-pass type I membrane protein</topology>
    </subcellularLocation>
</comment>
<keyword evidence="5 10" id="KW-0812">Transmembrane</keyword>
<dbReference type="EMBL" id="CABPRJ010001452">
    <property type="protein sequence ID" value="VVC37695.1"/>
    <property type="molecule type" value="Genomic_DNA"/>
</dbReference>
<keyword evidence="7" id="KW-0653">Protein transport</keyword>
<name>A0A5E4MZ99_9HEMI</name>
<evidence type="ECO:0000256" key="4">
    <source>
        <dbReference type="ARBA" id="ARBA00022475"/>
    </source>
</evidence>
<sequence length="476" mass="52386">MPPRTIAVAAALLLSFSAGVADGATKKWTPNADFEDPGNWDAGRVPSAIDVVAFQEDTAVPVVLPSARVDVCELVLPVNGQLVLEPNSRVFFSASSGNATGGCTGRTVKFKRNAPTEWTDPDNWSSENANCATPHVERIPCAHDTVAFNPGNSFSVVVPDVPIIVGAVKYGNQTFSQNELNEFLVSDIGDQEFKSTSPNNDVSIKLTEMLCDDSTGCECGTLEYIDQVCKLASKRCDIKNLGCISPVQPIGHCCRICGAYFSIRYNPSKFDILKFNKEFKTDTAKIKSYKKYKIFDHTGKLSNGNIQIVLASDDKYVDEVNEFAKTVNSILISYIERDLGITDVEMFGSGLSYNVDGMTYGQIALTTCTIIISCMMAIIFYYTNDWKSFLFRSGSDTGAVFVKFENNTNDVELINESRGRLHQRKSSFENPTYGAMENLNQTQTFSDDLSYSHLAVSSMMPINAMDVELKETSEQK</sequence>
<evidence type="ECO:0000256" key="6">
    <source>
        <dbReference type="ARBA" id="ARBA00022729"/>
    </source>
</evidence>
<evidence type="ECO:0000256" key="11">
    <source>
        <dbReference type="SAM" id="SignalP"/>
    </source>
</evidence>
<organism evidence="12 13">
    <name type="scientific">Cinara cedri</name>
    <dbReference type="NCBI Taxonomy" id="506608"/>
    <lineage>
        <taxon>Eukaryota</taxon>
        <taxon>Metazoa</taxon>
        <taxon>Ecdysozoa</taxon>
        <taxon>Arthropoda</taxon>
        <taxon>Hexapoda</taxon>
        <taxon>Insecta</taxon>
        <taxon>Pterygota</taxon>
        <taxon>Neoptera</taxon>
        <taxon>Paraneoptera</taxon>
        <taxon>Hemiptera</taxon>
        <taxon>Sternorrhyncha</taxon>
        <taxon>Aphidomorpha</taxon>
        <taxon>Aphidoidea</taxon>
        <taxon>Aphididae</taxon>
        <taxon>Lachninae</taxon>
        <taxon>Cinara</taxon>
    </lineage>
</organism>
<feature type="transmembrane region" description="Helical" evidence="10">
    <location>
        <begin position="360"/>
        <end position="382"/>
    </location>
</feature>
<evidence type="ECO:0000256" key="9">
    <source>
        <dbReference type="ARBA" id="ARBA00023136"/>
    </source>
</evidence>
<dbReference type="PANTHER" id="PTHR14995:SF2">
    <property type="entry name" value="PROTEIN AMNIONLESS"/>
    <property type="match status" value="1"/>
</dbReference>
<dbReference type="AlphaFoldDB" id="A0A5E4MZ99"/>
<evidence type="ECO:0000256" key="7">
    <source>
        <dbReference type="ARBA" id="ARBA00022927"/>
    </source>
</evidence>
<dbReference type="Pfam" id="PF14828">
    <property type="entry name" value="Amnionless"/>
    <property type="match status" value="1"/>
</dbReference>
<keyword evidence="8 10" id="KW-1133">Transmembrane helix</keyword>
<accession>A0A5E4MZ99</accession>
<evidence type="ECO:0000256" key="1">
    <source>
        <dbReference type="ARBA" id="ARBA00004251"/>
    </source>
</evidence>
<keyword evidence="4" id="KW-1003">Cell membrane</keyword>
<evidence type="ECO:0000256" key="8">
    <source>
        <dbReference type="ARBA" id="ARBA00022989"/>
    </source>
</evidence>
<keyword evidence="9 10" id="KW-0472">Membrane</keyword>
<keyword evidence="13" id="KW-1185">Reference proteome</keyword>
<evidence type="ECO:0000256" key="5">
    <source>
        <dbReference type="ARBA" id="ARBA00022692"/>
    </source>
</evidence>
<evidence type="ECO:0000313" key="12">
    <source>
        <dbReference type="EMBL" id="VVC37695.1"/>
    </source>
</evidence>
<reference evidence="12 13" key="1">
    <citation type="submission" date="2019-08" db="EMBL/GenBank/DDBJ databases">
        <authorList>
            <person name="Alioto T."/>
            <person name="Alioto T."/>
            <person name="Gomez Garrido J."/>
        </authorList>
    </citation>
    <scope>NUCLEOTIDE SEQUENCE [LARGE SCALE GENOMIC DNA]</scope>
</reference>
<evidence type="ECO:0000256" key="3">
    <source>
        <dbReference type="ARBA" id="ARBA00022448"/>
    </source>
</evidence>
<feature type="signal peptide" evidence="11">
    <location>
        <begin position="1"/>
        <end position="23"/>
    </location>
</feature>
<dbReference type="GO" id="GO:0016324">
    <property type="term" value="C:apical plasma membrane"/>
    <property type="evidence" value="ECO:0007669"/>
    <property type="project" value="TreeGrafter"/>
</dbReference>
<evidence type="ECO:0000313" key="13">
    <source>
        <dbReference type="Proteomes" id="UP000325440"/>
    </source>
</evidence>
<dbReference type="InterPro" id="IPR026112">
    <property type="entry name" value="AMN"/>
</dbReference>
<gene>
    <name evidence="12" type="ORF">CINCED_3A018782</name>
</gene>
<dbReference type="GO" id="GO:0015031">
    <property type="term" value="P:protein transport"/>
    <property type="evidence" value="ECO:0007669"/>
    <property type="project" value="UniProtKB-KW"/>
</dbReference>
<dbReference type="GO" id="GO:0030139">
    <property type="term" value="C:endocytic vesicle"/>
    <property type="evidence" value="ECO:0007669"/>
    <property type="project" value="TreeGrafter"/>
</dbReference>
<dbReference type="PANTHER" id="PTHR14995">
    <property type="entry name" value="AMNIONLESS"/>
    <property type="match status" value="1"/>
</dbReference>
<feature type="chain" id="PRO_5022981321" description="Protein amnionless" evidence="11">
    <location>
        <begin position="24"/>
        <end position="476"/>
    </location>
</feature>
<protein>
    <recommendedName>
        <fullName evidence="2">Protein amnionless</fullName>
    </recommendedName>
</protein>
<evidence type="ECO:0000256" key="2">
    <source>
        <dbReference type="ARBA" id="ARBA00021200"/>
    </source>
</evidence>
<proteinExistence type="predicted"/>